<gene>
    <name evidence="2" type="ORF">G3567_13265</name>
</gene>
<feature type="transmembrane region" description="Helical" evidence="1">
    <location>
        <begin position="61"/>
        <end position="80"/>
    </location>
</feature>
<dbReference type="AlphaFoldDB" id="A0A6B3R7B8"/>
<name>A0A6B3R7B8_9FLAO</name>
<sequence>MKVYGKCKNCRNEIGYSTEANTRVEFAMKDGETKTLNCKNCGNSSEFHVDELIANRSKSPLILAGISFLLVIGVSLYFLIFGDSEYVYFSIGLPFVIYFILDKQDQTRVSSFNRRNLKGRVHNI</sequence>
<keyword evidence="1" id="KW-0812">Transmembrane</keyword>
<evidence type="ECO:0000313" key="3">
    <source>
        <dbReference type="Proteomes" id="UP000478505"/>
    </source>
</evidence>
<comment type="caution">
    <text evidence="2">The sequence shown here is derived from an EMBL/GenBank/DDBJ whole genome shotgun (WGS) entry which is preliminary data.</text>
</comment>
<proteinExistence type="predicted"/>
<evidence type="ECO:0000313" key="2">
    <source>
        <dbReference type="EMBL" id="NEV95105.1"/>
    </source>
</evidence>
<reference evidence="2 3" key="1">
    <citation type="submission" date="2020-02" db="EMBL/GenBank/DDBJ databases">
        <title>Flavobacteriaceae Psychroflexus bacterium YR1-1, complete genome.</title>
        <authorList>
            <person name="Li Y."/>
            <person name="Wu S."/>
        </authorList>
    </citation>
    <scope>NUCLEOTIDE SEQUENCE [LARGE SCALE GENOMIC DNA]</scope>
    <source>
        <strain evidence="2 3">YR1-1</strain>
    </source>
</reference>
<keyword evidence="1" id="KW-0472">Membrane</keyword>
<feature type="transmembrane region" description="Helical" evidence="1">
    <location>
        <begin position="86"/>
        <end position="101"/>
    </location>
</feature>
<protein>
    <recommendedName>
        <fullName evidence="4">Cxxc_20_cxxc protein</fullName>
    </recommendedName>
</protein>
<keyword evidence="1" id="KW-1133">Transmembrane helix</keyword>
<organism evidence="2 3">
    <name type="scientific">Psychroflexus aurantiacus</name>
    <dbReference type="NCBI Taxonomy" id="2709310"/>
    <lineage>
        <taxon>Bacteria</taxon>
        <taxon>Pseudomonadati</taxon>
        <taxon>Bacteroidota</taxon>
        <taxon>Flavobacteriia</taxon>
        <taxon>Flavobacteriales</taxon>
        <taxon>Flavobacteriaceae</taxon>
        <taxon>Psychroflexus</taxon>
    </lineage>
</organism>
<keyword evidence="3" id="KW-1185">Reference proteome</keyword>
<dbReference type="Proteomes" id="UP000478505">
    <property type="component" value="Unassembled WGS sequence"/>
</dbReference>
<evidence type="ECO:0000256" key="1">
    <source>
        <dbReference type="SAM" id="Phobius"/>
    </source>
</evidence>
<dbReference type="RefSeq" id="WP_164005794.1">
    <property type="nucleotide sequence ID" value="NZ_JAAIKD010000043.1"/>
</dbReference>
<accession>A0A6B3R7B8</accession>
<dbReference type="EMBL" id="JAAIKD010000043">
    <property type="protein sequence ID" value="NEV95105.1"/>
    <property type="molecule type" value="Genomic_DNA"/>
</dbReference>
<evidence type="ECO:0008006" key="4">
    <source>
        <dbReference type="Google" id="ProtNLM"/>
    </source>
</evidence>